<feature type="transmembrane region" description="Helical" evidence="2">
    <location>
        <begin position="80"/>
        <end position="100"/>
    </location>
</feature>
<accession>A0A927MUL3</accession>
<keyword evidence="2" id="KW-0812">Transmembrane</keyword>
<dbReference type="Proteomes" id="UP000638648">
    <property type="component" value="Unassembled WGS sequence"/>
</dbReference>
<dbReference type="PANTHER" id="PTHR40761">
    <property type="entry name" value="CONSERVED INTEGRAL MEMBRANE ALANINE VALINE AND LEUCINE RICH PROTEIN-RELATED"/>
    <property type="match status" value="1"/>
</dbReference>
<protein>
    <submittedName>
        <fullName evidence="3">Drug/metabolite transporter (DMT)-like permease</fullName>
    </submittedName>
</protein>
<feature type="transmembrane region" description="Helical" evidence="2">
    <location>
        <begin position="52"/>
        <end position="74"/>
    </location>
</feature>
<feature type="transmembrane region" description="Helical" evidence="2">
    <location>
        <begin position="112"/>
        <end position="129"/>
    </location>
</feature>
<keyword evidence="2" id="KW-0472">Membrane</keyword>
<feature type="region of interest" description="Disordered" evidence="1">
    <location>
        <begin position="290"/>
        <end position="312"/>
    </location>
</feature>
<comment type="caution">
    <text evidence="3">The sequence shown here is derived from an EMBL/GenBank/DDBJ whole genome shotgun (WGS) entry which is preliminary data.</text>
</comment>
<feature type="transmembrane region" description="Helical" evidence="2">
    <location>
        <begin position="262"/>
        <end position="285"/>
    </location>
</feature>
<dbReference type="EMBL" id="JADBEM010000001">
    <property type="protein sequence ID" value="MBE1606607.1"/>
    <property type="molecule type" value="Genomic_DNA"/>
</dbReference>
<keyword evidence="4" id="KW-1185">Reference proteome</keyword>
<feature type="compositionally biased region" description="Pro residues" evidence="1">
    <location>
        <begin position="292"/>
        <end position="305"/>
    </location>
</feature>
<dbReference type="RefSeq" id="WP_192750705.1">
    <property type="nucleotide sequence ID" value="NZ_BAABJL010000242.1"/>
</dbReference>
<gene>
    <name evidence="3" type="ORF">HEB94_003455</name>
</gene>
<feature type="transmembrane region" description="Helical" evidence="2">
    <location>
        <begin position="235"/>
        <end position="256"/>
    </location>
</feature>
<keyword evidence="2" id="KW-1133">Transmembrane helix</keyword>
<feature type="transmembrane region" description="Helical" evidence="2">
    <location>
        <begin position="201"/>
        <end position="223"/>
    </location>
</feature>
<feature type="transmembrane region" description="Helical" evidence="2">
    <location>
        <begin position="171"/>
        <end position="189"/>
    </location>
</feature>
<sequence length="312" mass="31385">MSVLVTSVPAVPAIGAALASACGFALSTSLQHRVAGTAPVHVRGPVQTLLHLLLRPLWVLGAIVGALSLGLNAVALNLGALALVQPLMVAGVVLAVPVRAAMDRRYPSGRELVAVSLAALGLAAFTVVVDPTPGTAPLANSPAVGFTVLGLAIVAGAVCTFTRHKKPGTRALALGAAAGIFFGLTAALLKLLTQQLHTEGLWATAAGWPLWAMAGAGICGLAINQCAYRIAPLSGSMPVVNVVDVLIAVTLGWLLFGEVPAHSAVGLVVQVGALACIGIGLRLIVRAHSAGPNPPEPPSNTPTRPPVVSGSR</sequence>
<evidence type="ECO:0000313" key="4">
    <source>
        <dbReference type="Proteomes" id="UP000638648"/>
    </source>
</evidence>
<reference evidence="3" key="1">
    <citation type="submission" date="2020-10" db="EMBL/GenBank/DDBJ databases">
        <title>Sequencing the genomes of 1000 actinobacteria strains.</title>
        <authorList>
            <person name="Klenk H.-P."/>
        </authorList>
    </citation>
    <scope>NUCLEOTIDE SEQUENCE</scope>
    <source>
        <strain evidence="3">DSM 45354</strain>
    </source>
</reference>
<dbReference type="PANTHER" id="PTHR40761:SF1">
    <property type="entry name" value="CONSERVED INTEGRAL MEMBRANE ALANINE VALINE AND LEUCINE RICH PROTEIN-RELATED"/>
    <property type="match status" value="1"/>
</dbReference>
<organism evidence="3 4">
    <name type="scientific">Actinopolymorpha pittospori</name>
    <dbReference type="NCBI Taxonomy" id="648752"/>
    <lineage>
        <taxon>Bacteria</taxon>
        <taxon>Bacillati</taxon>
        <taxon>Actinomycetota</taxon>
        <taxon>Actinomycetes</taxon>
        <taxon>Propionibacteriales</taxon>
        <taxon>Actinopolymorphaceae</taxon>
        <taxon>Actinopolymorpha</taxon>
    </lineage>
</organism>
<evidence type="ECO:0000256" key="1">
    <source>
        <dbReference type="SAM" id="MobiDB-lite"/>
    </source>
</evidence>
<feature type="transmembrane region" description="Helical" evidence="2">
    <location>
        <begin position="141"/>
        <end position="159"/>
    </location>
</feature>
<feature type="transmembrane region" description="Helical" evidence="2">
    <location>
        <begin position="12"/>
        <end position="31"/>
    </location>
</feature>
<proteinExistence type="predicted"/>
<evidence type="ECO:0000256" key="2">
    <source>
        <dbReference type="SAM" id="Phobius"/>
    </source>
</evidence>
<dbReference type="AlphaFoldDB" id="A0A927MUL3"/>
<evidence type="ECO:0000313" key="3">
    <source>
        <dbReference type="EMBL" id="MBE1606607.1"/>
    </source>
</evidence>
<dbReference type="NCBIfam" id="NF038012">
    <property type="entry name" value="DMT_1"/>
    <property type="match status" value="1"/>
</dbReference>
<name>A0A927MUL3_9ACTN</name>